<proteinExistence type="predicted"/>
<organism evidence="1 2">
    <name type="scientific">Gonapodya prolifera (strain JEL478)</name>
    <name type="common">Monoblepharis prolifera</name>
    <dbReference type="NCBI Taxonomy" id="1344416"/>
    <lineage>
        <taxon>Eukaryota</taxon>
        <taxon>Fungi</taxon>
        <taxon>Fungi incertae sedis</taxon>
        <taxon>Chytridiomycota</taxon>
        <taxon>Chytridiomycota incertae sedis</taxon>
        <taxon>Monoblepharidomycetes</taxon>
        <taxon>Monoblepharidales</taxon>
        <taxon>Gonapodyaceae</taxon>
        <taxon>Gonapodya</taxon>
    </lineage>
</organism>
<evidence type="ECO:0000313" key="1">
    <source>
        <dbReference type="EMBL" id="KXS11386.1"/>
    </source>
</evidence>
<dbReference type="AlphaFoldDB" id="A0A139A3J3"/>
<name>A0A139A3J3_GONPJ</name>
<gene>
    <name evidence="1" type="ORF">M427DRAFT_439658</name>
</gene>
<keyword evidence="2" id="KW-1185">Reference proteome</keyword>
<evidence type="ECO:0000313" key="2">
    <source>
        <dbReference type="Proteomes" id="UP000070544"/>
    </source>
</evidence>
<sequence>MTDGDCQCLVDVGNGVVVCRCARAETRKRSGAVDWRRGRICAGAESRPDQRGLLPTRTLVRAGWRFTASMYHLPPLLSFPFFCQRSPPHRMWQKAGPGTPFTTPTFLPIRAPSLAVSSAITHGAGTPNLPPRHFPRVIWYSTAVASNFRRPGTTPIHPHLRGRHEHLHRVGTAAHYRAHCTPTSCTLTLRLR</sequence>
<dbReference type="Proteomes" id="UP000070544">
    <property type="component" value="Unassembled WGS sequence"/>
</dbReference>
<accession>A0A139A3J3</accession>
<protein>
    <submittedName>
        <fullName evidence="1">Uncharacterized protein</fullName>
    </submittedName>
</protein>
<reference evidence="1 2" key="1">
    <citation type="journal article" date="2015" name="Genome Biol. Evol.">
        <title>Phylogenomic analyses indicate that early fungi evolved digesting cell walls of algal ancestors of land plants.</title>
        <authorList>
            <person name="Chang Y."/>
            <person name="Wang S."/>
            <person name="Sekimoto S."/>
            <person name="Aerts A.L."/>
            <person name="Choi C."/>
            <person name="Clum A."/>
            <person name="LaButti K.M."/>
            <person name="Lindquist E.A."/>
            <person name="Yee Ngan C."/>
            <person name="Ohm R.A."/>
            <person name="Salamov A.A."/>
            <person name="Grigoriev I.V."/>
            <person name="Spatafora J.W."/>
            <person name="Berbee M.L."/>
        </authorList>
    </citation>
    <scope>NUCLEOTIDE SEQUENCE [LARGE SCALE GENOMIC DNA]</scope>
    <source>
        <strain evidence="1 2">JEL478</strain>
    </source>
</reference>
<dbReference type="EMBL" id="KQ965803">
    <property type="protein sequence ID" value="KXS11386.1"/>
    <property type="molecule type" value="Genomic_DNA"/>
</dbReference>